<evidence type="ECO:0000256" key="1">
    <source>
        <dbReference type="SAM" id="Coils"/>
    </source>
</evidence>
<evidence type="ECO:0000313" key="4">
    <source>
        <dbReference type="Proteomes" id="UP000501379"/>
    </source>
</evidence>
<dbReference type="InterPro" id="IPR025511">
    <property type="entry name" value="DUF4398"/>
</dbReference>
<dbReference type="Proteomes" id="UP000501379">
    <property type="component" value="Chromosome"/>
</dbReference>
<reference evidence="3" key="1">
    <citation type="submission" date="2020-07" db="EMBL/GenBank/DDBJ databases">
        <title>Nitrate ammonifying Pseudomonas campi sp. nov. isolated from German agricultural grassland.</title>
        <authorList>
            <person name="Timsy T."/>
            <person name="Ulrich A."/>
            <person name="Spanner T."/>
            <person name="Foesel B."/>
            <person name="Kolb S."/>
            <person name="Horn M.A."/>
            <person name="Behrendt U."/>
        </authorList>
    </citation>
    <scope>NUCLEOTIDE SEQUENCE</scope>
    <source>
        <strain evidence="3">S1-A32-2</strain>
    </source>
</reference>
<evidence type="ECO:0000313" key="3">
    <source>
        <dbReference type="EMBL" id="QKE65709.1"/>
    </source>
</evidence>
<feature type="coiled-coil region" evidence="1">
    <location>
        <begin position="16"/>
        <end position="85"/>
    </location>
</feature>
<keyword evidence="4" id="KW-1185">Reference proteome</keyword>
<dbReference type="Pfam" id="PF14346">
    <property type="entry name" value="DUF4398"/>
    <property type="match status" value="1"/>
</dbReference>
<feature type="domain" description="DUF4398" evidence="2">
    <location>
        <begin position="5"/>
        <end position="74"/>
    </location>
</feature>
<sequence length="90" mass="10154">MGLTVKAVEQARAVGADEQIVEMQLAEKKLARAEKNMGEEDFKRARVFAEQAELDARLAEAKVLTQKSQAQLDELNTRITRLRKQLGDQQ</sequence>
<dbReference type="Gene3D" id="1.20.1270.390">
    <property type="match status" value="1"/>
</dbReference>
<dbReference type="AlphaFoldDB" id="A0A6M8FPD0"/>
<gene>
    <name evidence="3" type="ORF">HNE05_10065</name>
</gene>
<dbReference type="EMBL" id="CP053697">
    <property type="protein sequence ID" value="QKE65709.1"/>
    <property type="molecule type" value="Genomic_DNA"/>
</dbReference>
<evidence type="ECO:0000259" key="2">
    <source>
        <dbReference type="Pfam" id="PF14346"/>
    </source>
</evidence>
<dbReference type="RefSeq" id="WP_173211667.1">
    <property type="nucleotide sequence ID" value="NZ_CP053697.2"/>
</dbReference>
<name>A0A6M8FPD0_9GAMM</name>
<keyword evidence="1" id="KW-0175">Coiled coil</keyword>
<accession>A0A6M8FPD0</accession>
<organism evidence="3 4">
    <name type="scientific">Aquipseudomonas campi</name>
    <dbReference type="NCBI Taxonomy" id="2731681"/>
    <lineage>
        <taxon>Bacteria</taxon>
        <taxon>Pseudomonadati</taxon>
        <taxon>Pseudomonadota</taxon>
        <taxon>Gammaproteobacteria</taxon>
        <taxon>Pseudomonadales</taxon>
        <taxon>Pseudomonadaceae</taxon>
        <taxon>Aquipseudomonas</taxon>
    </lineage>
</organism>
<proteinExistence type="predicted"/>
<dbReference type="KEGG" id="pcam:HNE05_10065"/>
<protein>
    <submittedName>
        <fullName evidence="3">DUF4398 domain-containing protein</fullName>
    </submittedName>
</protein>